<keyword evidence="12" id="KW-1015">Disulfide bond</keyword>
<keyword evidence="6 18" id="KW-0732">Signal</keyword>
<evidence type="ECO:0000256" key="8">
    <source>
        <dbReference type="ARBA" id="ARBA00022777"/>
    </source>
</evidence>
<dbReference type="SUPFAM" id="SSF56112">
    <property type="entry name" value="Protein kinase-like (PK-like)"/>
    <property type="match status" value="1"/>
</dbReference>
<keyword evidence="3" id="KW-0245">EGF-like domain</keyword>
<feature type="signal peptide" evidence="18">
    <location>
        <begin position="1"/>
        <end position="22"/>
    </location>
</feature>
<feature type="chain" id="PRO_5043518951" description="Receptor-like serine/threonine-protein kinase" evidence="18">
    <location>
        <begin position="23"/>
        <end position="808"/>
    </location>
</feature>
<dbReference type="PANTHER" id="PTHR47974:SF4">
    <property type="entry name" value="RECEPTOR-LIKE SERINE_THREONINE-PROTEIN KINASE"/>
    <property type="match status" value="1"/>
</dbReference>
<evidence type="ECO:0000313" key="22">
    <source>
        <dbReference type="EMBL" id="KAK1285022.1"/>
    </source>
</evidence>
<dbReference type="InterPro" id="IPR008271">
    <property type="entry name" value="Ser/Thr_kinase_AS"/>
</dbReference>
<sequence>MNCSTSPIISLHLLLLIFFSSSFPIVSPSTTLITTLNRGSSLSPENNDILTSPDGSFSCGFYQLGDNAFSFSIWFTHSANKTVVWTANRERPVNGQGSRIQFGGDRSMVLTDVDGTVVWATNTTSTDASKAELLNSGNLIITNSSGSVLWQSFDSPTDTILPSQPITKDIRLMSTIGDGSLSTGYYSLYFDNDNVLRLIYNGPETSSIYWPDPQVNAGVSGRTTFNSTRFAVLDDVGRFMSSDAFGFNASDLGLGIRRRLTMDYDGNLRLYSLSESDGSWSVTWMAFSYMCKVHGLCGRNGICIYAPGLQCSCPPYYEMTNKSDWTKGCKPTFNLTCDPSHQKTTTFIELPHSDLWGYDYTSNMNSSFESCKNTCLSDCTCQAFRYGLDRKCFAKSALFNGYSSPEFWGDIYLKIPATLDASNPPPRKLSNLTCNTSESKDLLISLTLYVKTNGKTQWDYYYGFLSAFGVIEFLFITFGWWSLHQRRESSPITVDEGYRIITSQFRRFTYGELKKATRNFNEELGRGGSGAVYKGILSDKRIVGVKRLEDVIQGDEDDEFWSEVSTIGRINHMNLVRMYGFCSERKHRLLVCEYVEYGSLDGLLFDDDDDPLRWKERFKIAVGTAKGLAYLHHECLEWVVHCDIKPENILIDRNYEAKIADFGLMKLSQRGAPTTELSRIRGTKGYMAPEWVLNLPITAKVDVYSFGVVLLEMLRGRRVLEWEVDVKSLIRVAKERLANGDDSWIEDLVDARLNGDVDVKQAETMALIAFLCVEEEAGKRPTMDKVVETLMAVDEVDCDSVTVDLYEH</sequence>
<evidence type="ECO:0000259" key="19">
    <source>
        <dbReference type="PROSITE" id="PS50011"/>
    </source>
</evidence>
<dbReference type="Pfam" id="PF00069">
    <property type="entry name" value="Pkinase"/>
    <property type="match status" value="1"/>
</dbReference>
<dbReference type="PROSITE" id="PS50011">
    <property type="entry name" value="PROTEIN_KINASE_DOM"/>
    <property type="match status" value="1"/>
</dbReference>
<evidence type="ECO:0000256" key="3">
    <source>
        <dbReference type="ARBA" id="ARBA00022536"/>
    </source>
</evidence>
<evidence type="ECO:0000256" key="5">
    <source>
        <dbReference type="ARBA" id="ARBA00022692"/>
    </source>
</evidence>
<evidence type="ECO:0000256" key="18">
    <source>
        <dbReference type="SAM" id="SignalP"/>
    </source>
</evidence>
<dbReference type="InterPro" id="IPR001480">
    <property type="entry name" value="Bulb-type_lectin_dom"/>
</dbReference>
<dbReference type="FunFam" id="2.90.10.10:FF:000007">
    <property type="entry name" value="Serine/threonine-protein kinase"/>
    <property type="match status" value="1"/>
</dbReference>
<evidence type="ECO:0000256" key="12">
    <source>
        <dbReference type="ARBA" id="ARBA00023157"/>
    </source>
</evidence>
<dbReference type="SUPFAM" id="SSF51110">
    <property type="entry name" value="alpha-D-mannose-specific plant lectins"/>
    <property type="match status" value="1"/>
</dbReference>
<gene>
    <name evidence="22" type="primary">PK1</name>
    <name evidence="22" type="ORF">QJS10_CPB20g01909</name>
</gene>
<evidence type="ECO:0000256" key="6">
    <source>
        <dbReference type="ARBA" id="ARBA00022729"/>
    </source>
</evidence>
<dbReference type="FunFam" id="1.10.510.10:FF:000302">
    <property type="entry name" value="Serine/threonine-protein kinase"/>
    <property type="match status" value="1"/>
</dbReference>
<dbReference type="GO" id="GO:0004674">
    <property type="term" value="F:protein serine/threonine kinase activity"/>
    <property type="evidence" value="ECO:0007669"/>
    <property type="project" value="UniProtKB-KW"/>
</dbReference>
<keyword evidence="2 17" id="KW-0723">Serine/threonine-protein kinase</keyword>
<reference evidence="22" key="1">
    <citation type="journal article" date="2023" name="Nat. Commun.">
        <title>Diploid and tetraploid genomes of Acorus and the evolution of monocots.</title>
        <authorList>
            <person name="Ma L."/>
            <person name="Liu K.W."/>
            <person name="Li Z."/>
            <person name="Hsiao Y.Y."/>
            <person name="Qi Y."/>
            <person name="Fu T."/>
            <person name="Tang G.D."/>
            <person name="Zhang D."/>
            <person name="Sun W.H."/>
            <person name="Liu D.K."/>
            <person name="Li Y."/>
            <person name="Chen G.Z."/>
            <person name="Liu X.D."/>
            <person name="Liao X.Y."/>
            <person name="Jiang Y.T."/>
            <person name="Yu X."/>
            <person name="Hao Y."/>
            <person name="Huang J."/>
            <person name="Zhao X.W."/>
            <person name="Ke S."/>
            <person name="Chen Y.Y."/>
            <person name="Wu W.L."/>
            <person name="Hsu J.L."/>
            <person name="Lin Y.F."/>
            <person name="Huang M.D."/>
            <person name="Li C.Y."/>
            <person name="Huang L."/>
            <person name="Wang Z.W."/>
            <person name="Zhao X."/>
            <person name="Zhong W.Y."/>
            <person name="Peng D.H."/>
            <person name="Ahmad S."/>
            <person name="Lan S."/>
            <person name="Zhang J.S."/>
            <person name="Tsai W.C."/>
            <person name="Van de Peer Y."/>
            <person name="Liu Z.J."/>
        </authorList>
    </citation>
    <scope>NUCLEOTIDE SEQUENCE</scope>
    <source>
        <strain evidence="22">CP</strain>
    </source>
</reference>
<proteinExistence type="inferred from homology"/>
<dbReference type="EMBL" id="JAUJYO010000020">
    <property type="protein sequence ID" value="KAK1285022.1"/>
    <property type="molecule type" value="Genomic_DNA"/>
</dbReference>
<dbReference type="CDD" id="cd01098">
    <property type="entry name" value="PAN_AP_plant"/>
    <property type="match status" value="1"/>
</dbReference>
<name>A0AAV9C9T0_ACOCL</name>
<dbReference type="AlphaFoldDB" id="A0AAV9C9T0"/>
<dbReference type="FunFam" id="2.90.10.10:FF:000015">
    <property type="entry name" value="Serine/threonine-protein kinase"/>
    <property type="match status" value="1"/>
</dbReference>
<dbReference type="Pfam" id="PF00954">
    <property type="entry name" value="S_locus_glycop"/>
    <property type="match status" value="1"/>
</dbReference>
<evidence type="ECO:0000259" key="21">
    <source>
        <dbReference type="PROSITE" id="PS50948"/>
    </source>
</evidence>
<feature type="domain" description="Apple" evidence="21">
    <location>
        <begin position="337"/>
        <end position="416"/>
    </location>
</feature>
<dbReference type="SMART" id="SM00220">
    <property type="entry name" value="S_TKc"/>
    <property type="match status" value="1"/>
</dbReference>
<evidence type="ECO:0000256" key="11">
    <source>
        <dbReference type="ARBA" id="ARBA00023136"/>
    </source>
</evidence>
<evidence type="ECO:0000256" key="14">
    <source>
        <dbReference type="ARBA" id="ARBA00023180"/>
    </source>
</evidence>
<evidence type="ECO:0000256" key="1">
    <source>
        <dbReference type="ARBA" id="ARBA00004479"/>
    </source>
</evidence>
<dbReference type="GO" id="GO:0005524">
    <property type="term" value="F:ATP binding"/>
    <property type="evidence" value="ECO:0007669"/>
    <property type="project" value="UniProtKB-KW"/>
</dbReference>
<protein>
    <recommendedName>
        <fullName evidence="17">Receptor-like serine/threonine-protein kinase</fullName>
        <ecNumber evidence="17">2.7.11.1</ecNumber>
    </recommendedName>
</protein>
<dbReference type="CDD" id="cd00028">
    <property type="entry name" value="B_lectin"/>
    <property type="match status" value="1"/>
</dbReference>
<dbReference type="Gene3D" id="1.10.510.10">
    <property type="entry name" value="Transferase(Phosphotransferase) domain 1"/>
    <property type="match status" value="1"/>
</dbReference>
<keyword evidence="23" id="KW-1185">Reference proteome</keyword>
<keyword evidence="11" id="KW-0472">Membrane</keyword>
<evidence type="ECO:0000313" key="23">
    <source>
        <dbReference type="Proteomes" id="UP001180020"/>
    </source>
</evidence>
<dbReference type="FunFam" id="3.30.200.20:FF:000059">
    <property type="entry name" value="S-receptor-like serine/threonine-protein kinase"/>
    <property type="match status" value="1"/>
</dbReference>
<dbReference type="GO" id="GO:0048544">
    <property type="term" value="P:recognition of pollen"/>
    <property type="evidence" value="ECO:0007669"/>
    <property type="project" value="InterPro"/>
</dbReference>
<evidence type="ECO:0000256" key="15">
    <source>
        <dbReference type="ARBA" id="ARBA00047899"/>
    </source>
</evidence>
<dbReference type="PANTHER" id="PTHR47974">
    <property type="entry name" value="OS07G0415500 PROTEIN"/>
    <property type="match status" value="1"/>
</dbReference>
<dbReference type="PROSITE" id="PS50948">
    <property type="entry name" value="PAN"/>
    <property type="match status" value="1"/>
</dbReference>
<dbReference type="InterPro" id="IPR000719">
    <property type="entry name" value="Prot_kinase_dom"/>
</dbReference>
<evidence type="ECO:0000256" key="17">
    <source>
        <dbReference type="PIRNR" id="PIRNR000641"/>
    </source>
</evidence>
<keyword evidence="10" id="KW-1133">Transmembrane helix</keyword>
<keyword evidence="4 17" id="KW-0808">Transferase</keyword>
<keyword evidence="14" id="KW-0325">Glycoprotein</keyword>
<feature type="domain" description="Bulb-type lectin" evidence="20">
    <location>
        <begin position="35"/>
        <end position="154"/>
    </location>
</feature>
<dbReference type="Pfam" id="PF01453">
    <property type="entry name" value="B_lectin"/>
    <property type="match status" value="1"/>
</dbReference>
<accession>A0AAV9C9T0</accession>
<keyword evidence="9 17" id="KW-0067">ATP-binding</keyword>
<dbReference type="InterPro" id="IPR036426">
    <property type="entry name" value="Bulb-type_lectin_dom_sf"/>
</dbReference>
<keyword evidence="7 17" id="KW-0547">Nucleotide-binding</keyword>
<organism evidence="22 23">
    <name type="scientific">Acorus calamus</name>
    <name type="common">Sweet flag</name>
    <dbReference type="NCBI Taxonomy" id="4465"/>
    <lineage>
        <taxon>Eukaryota</taxon>
        <taxon>Viridiplantae</taxon>
        <taxon>Streptophyta</taxon>
        <taxon>Embryophyta</taxon>
        <taxon>Tracheophyta</taxon>
        <taxon>Spermatophyta</taxon>
        <taxon>Magnoliopsida</taxon>
        <taxon>Liliopsida</taxon>
        <taxon>Acoraceae</taxon>
        <taxon>Acorus</taxon>
    </lineage>
</organism>
<dbReference type="PROSITE" id="PS50927">
    <property type="entry name" value="BULB_LECTIN"/>
    <property type="match status" value="1"/>
</dbReference>
<comment type="similarity">
    <text evidence="17">Belongs to the protein kinase superfamily. Ser/Thr protein kinase family.</text>
</comment>
<reference evidence="22" key="2">
    <citation type="submission" date="2023-06" db="EMBL/GenBank/DDBJ databases">
        <authorList>
            <person name="Ma L."/>
            <person name="Liu K.-W."/>
            <person name="Li Z."/>
            <person name="Hsiao Y.-Y."/>
            <person name="Qi Y."/>
            <person name="Fu T."/>
            <person name="Tang G."/>
            <person name="Zhang D."/>
            <person name="Sun W.-H."/>
            <person name="Liu D.-K."/>
            <person name="Li Y."/>
            <person name="Chen G.-Z."/>
            <person name="Liu X.-D."/>
            <person name="Liao X.-Y."/>
            <person name="Jiang Y.-T."/>
            <person name="Yu X."/>
            <person name="Hao Y."/>
            <person name="Huang J."/>
            <person name="Zhao X.-W."/>
            <person name="Ke S."/>
            <person name="Chen Y.-Y."/>
            <person name="Wu W.-L."/>
            <person name="Hsu J.-L."/>
            <person name="Lin Y.-F."/>
            <person name="Huang M.-D."/>
            <person name="Li C.-Y."/>
            <person name="Huang L."/>
            <person name="Wang Z.-W."/>
            <person name="Zhao X."/>
            <person name="Zhong W.-Y."/>
            <person name="Peng D.-H."/>
            <person name="Ahmad S."/>
            <person name="Lan S."/>
            <person name="Zhang J.-S."/>
            <person name="Tsai W.-C."/>
            <person name="Van De Peer Y."/>
            <person name="Liu Z.-J."/>
        </authorList>
    </citation>
    <scope>NUCLEOTIDE SEQUENCE</scope>
    <source>
        <strain evidence="22">CP</strain>
        <tissue evidence="22">Leaves</tissue>
    </source>
</reference>
<dbReference type="PROSITE" id="PS00108">
    <property type="entry name" value="PROTEIN_KINASE_ST"/>
    <property type="match status" value="1"/>
</dbReference>
<dbReference type="Pfam" id="PF08276">
    <property type="entry name" value="PAN_2"/>
    <property type="match status" value="1"/>
</dbReference>
<keyword evidence="13 22" id="KW-0675">Receptor</keyword>
<comment type="subcellular location">
    <subcellularLocation>
        <location evidence="1">Membrane</location>
        <topology evidence="1">Single-pass type I membrane protein</topology>
    </subcellularLocation>
</comment>
<keyword evidence="5" id="KW-0812">Transmembrane</keyword>
<evidence type="ECO:0000256" key="16">
    <source>
        <dbReference type="ARBA" id="ARBA00048679"/>
    </source>
</evidence>
<dbReference type="InterPro" id="IPR011009">
    <property type="entry name" value="Kinase-like_dom_sf"/>
</dbReference>
<evidence type="ECO:0000256" key="4">
    <source>
        <dbReference type="ARBA" id="ARBA00022679"/>
    </source>
</evidence>
<comment type="caution">
    <text evidence="22">The sequence shown here is derived from an EMBL/GenBank/DDBJ whole genome shotgun (WGS) entry which is preliminary data.</text>
</comment>
<dbReference type="Gene3D" id="3.30.200.20">
    <property type="entry name" value="Phosphorylase Kinase, domain 1"/>
    <property type="match status" value="1"/>
</dbReference>
<dbReference type="Proteomes" id="UP001180020">
    <property type="component" value="Unassembled WGS sequence"/>
</dbReference>
<keyword evidence="8 17" id="KW-0418">Kinase</keyword>
<dbReference type="Gene3D" id="2.90.10.10">
    <property type="entry name" value="Bulb-type lectin domain"/>
    <property type="match status" value="1"/>
</dbReference>
<dbReference type="InterPro" id="IPR003609">
    <property type="entry name" value="Pan_app"/>
</dbReference>
<dbReference type="InterPro" id="IPR000858">
    <property type="entry name" value="S_locus_glycoprot_dom"/>
</dbReference>
<dbReference type="GO" id="GO:0016020">
    <property type="term" value="C:membrane"/>
    <property type="evidence" value="ECO:0007669"/>
    <property type="project" value="UniProtKB-SubCell"/>
</dbReference>
<evidence type="ECO:0000256" key="9">
    <source>
        <dbReference type="ARBA" id="ARBA00022840"/>
    </source>
</evidence>
<dbReference type="PIRSF" id="PIRSF000641">
    <property type="entry name" value="SRK"/>
    <property type="match status" value="1"/>
</dbReference>
<evidence type="ECO:0000256" key="2">
    <source>
        <dbReference type="ARBA" id="ARBA00022527"/>
    </source>
</evidence>
<evidence type="ECO:0000256" key="7">
    <source>
        <dbReference type="ARBA" id="ARBA00022741"/>
    </source>
</evidence>
<comment type="catalytic activity">
    <reaction evidence="16 17">
        <text>L-seryl-[protein] + ATP = O-phospho-L-seryl-[protein] + ADP + H(+)</text>
        <dbReference type="Rhea" id="RHEA:17989"/>
        <dbReference type="Rhea" id="RHEA-COMP:9863"/>
        <dbReference type="Rhea" id="RHEA-COMP:11604"/>
        <dbReference type="ChEBI" id="CHEBI:15378"/>
        <dbReference type="ChEBI" id="CHEBI:29999"/>
        <dbReference type="ChEBI" id="CHEBI:30616"/>
        <dbReference type="ChEBI" id="CHEBI:83421"/>
        <dbReference type="ChEBI" id="CHEBI:456216"/>
        <dbReference type="EC" id="2.7.11.1"/>
    </reaction>
</comment>
<feature type="domain" description="Protein kinase" evidence="19">
    <location>
        <begin position="518"/>
        <end position="808"/>
    </location>
</feature>
<evidence type="ECO:0000256" key="10">
    <source>
        <dbReference type="ARBA" id="ARBA00022989"/>
    </source>
</evidence>
<evidence type="ECO:0000256" key="13">
    <source>
        <dbReference type="ARBA" id="ARBA00023170"/>
    </source>
</evidence>
<dbReference type="EC" id="2.7.11.1" evidence="17"/>
<dbReference type="SMART" id="SM00108">
    <property type="entry name" value="B_lectin"/>
    <property type="match status" value="1"/>
</dbReference>
<comment type="catalytic activity">
    <reaction evidence="15 17">
        <text>L-threonyl-[protein] + ATP = O-phospho-L-threonyl-[protein] + ADP + H(+)</text>
        <dbReference type="Rhea" id="RHEA:46608"/>
        <dbReference type="Rhea" id="RHEA-COMP:11060"/>
        <dbReference type="Rhea" id="RHEA-COMP:11605"/>
        <dbReference type="ChEBI" id="CHEBI:15378"/>
        <dbReference type="ChEBI" id="CHEBI:30013"/>
        <dbReference type="ChEBI" id="CHEBI:30616"/>
        <dbReference type="ChEBI" id="CHEBI:61977"/>
        <dbReference type="ChEBI" id="CHEBI:456216"/>
        <dbReference type="EC" id="2.7.11.1"/>
    </reaction>
</comment>
<dbReference type="InterPro" id="IPR024171">
    <property type="entry name" value="SRK-like_kinase"/>
</dbReference>
<evidence type="ECO:0000259" key="20">
    <source>
        <dbReference type="PROSITE" id="PS50927"/>
    </source>
</evidence>
<dbReference type="GO" id="GO:0051707">
    <property type="term" value="P:response to other organism"/>
    <property type="evidence" value="ECO:0007669"/>
    <property type="project" value="UniProtKB-ARBA"/>
</dbReference>